<feature type="compositionally biased region" description="Pro residues" evidence="1">
    <location>
        <begin position="1106"/>
        <end position="1120"/>
    </location>
</feature>
<feature type="compositionally biased region" description="Polar residues" evidence="1">
    <location>
        <begin position="1215"/>
        <end position="1230"/>
    </location>
</feature>
<feature type="region of interest" description="Disordered" evidence="1">
    <location>
        <begin position="805"/>
        <end position="830"/>
    </location>
</feature>
<dbReference type="PANTHER" id="PTHR14445:SF36">
    <property type="entry name" value="FI03272P-RELATED"/>
    <property type="match status" value="1"/>
</dbReference>
<feature type="compositionally biased region" description="Polar residues" evidence="1">
    <location>
        <begin position="72"/>
        <end position="83"/>
    </location>
</feature>
<feature type="compositionally biased region" description="Basic and acidic residues" evidence="1">
    <location>
        <begin position="20"/>
        <end position="41"/>
    </location>
</feature>
<evidence type="ECO:0000256" key="1">
    <source>
        <dbReference type="SAM" id="MobiDB-lite"/>
    </source>
</evidence>
<dbReference type="SMART" id="SM00444">
    <property type="entry name" value="GYF"/>
    <property type="match status" value="1"/>
</dbReference>
<feature type="compositionally biased region" description="Low complexity" evidence="1">
    <location>
        <begin position="809"/>
        <end position="830"/>
    </location>
</feature>
<feature type="region of interest" description="Disordered" evidence="1">
    <location>
        <begin position="1032"/>
        <end position="1236"/>
    </location>
</feature>
<dbReference type="EMBL" id="JAAMPI010000611">
    <property type="protein sequence ID" value="KAF4629921.1"/>
    <property type="molecule type" value="Genomic_DNA"/>
</dbReference>
<dbReference type="SUPFAM" id="SSF55277">
    <property type="entry name" value="GYF domain"/>
    <property type="match status" value="1"/>
</dbReference>
<feature type="compositionally biased region" description="Basic and acidic residues" evidence="1">
    <location>
        <begin position="348"/>
        <end position="381"/>
    </location>
</feature>
<feature type="region of interest" description="Disordered" evidence="1">
    <location>
        <begin position="1"/>
        <end position="529"/>
    </location>
</feature>
<dbReference type="Proteomes" id="UP000566819">
    <property type="component" value="Unassembled WGS sequence"/>
</dbReference>
<feature type="compositionally biased region" description="Basic and acidic residues" evidence="1">
    <location>
        <begin position="264"/>
        <end position="280"/>
    </location>
</feature>
<feature type="compositionally biased region" description="Basic and acidic residues" evidence="1">
    <location>
        <begin position="1172"/>
        <end position="1186"/>
    </location>
</feature>
<dbReference type="InterPro" id="IPR051640">
    <property type="entry name" value="GRB10-interact_GYF"/>
</dbReference>
<evidence type="ECO:0000313" key="3">
    <source>
        <dbReference type="EMBL" id="KAF4629921.1"/>
    </source>
</evidence>
<dbReference type="OrthoDB" id="48509at2759"/>
<feature type="compositionally biased region" description="Basic and acidic residues" evidence="1">
    <location>
        <begin position="465"/>
        <end position="483"/>
    </location>
</feature>
<accession>A0A8H4W1A3</accession>
<comment type="caution">
    <text evidence="3">The sequence shown here is derived from an EMBL/GenBank/DDBJ whole genome shotgun (WGS) entry which is preliminary data.</text>
</comment>
<feature type="compositionally biased region" description="Polar residues" evidence="1">
    <location>
        <begin position="43"/>
        <end position="64"/>
    </location>
</feature>
<sequence>MPSHMPSSFASAAAGQGSGRDSRSGRGDGRGSGDWQRREVRPTNGTLTLRRPSTTPFAPTSSQGDVPMSASGLETQPSQQMPTSVPYEQPTETRYSKNQLLDIYRAQEESGDLNGDVSRLFVNNWNPEQSNGANGRSGWGKSNDGRESYGPEICWDQSGNNRPISLEEMSEQEKTLFSGDVNSPLKPPPQASNKDPNAQNSGANGRKSSISHGQGSSAFGLSSPVSSRPGTRRQQTSDSITGLPSPAGTGRLSREESSPFFTRKFNDPKDALDERTEESKSNLPFGGLMRSNTAGSVLGNGPASPWGPATASAAMSPMGNFGSFALGGSAANPPTPSDKRPAFGSVRGESRLAHLMPKESSEDIASKAAERSWRPRQRTDTDPFGDDPPTGSAALGGGQDTSPPNSQPRAPGLDTPVRGASSDFGMSDMPGFRDPHRQQSHQTPQGHREEQEPLSPSETNPYRSPPDDRHNPDDGNFEDEPHQQSRAQGLGGIPEHGLNAFGGLPRGFSNAPFEGSDRSQTSSVGASKGFPALGGLSTLSGLGGMGGWPTSGHPVGTPDRENRPGFPGAFGNSLFGPMGELQSPGLGGLGGMFGPSSGNIPGTNTTGRGSKLGSLFPAAMQAQMQNNEHESSAESGDLRQSNAFGAIGRSAFTPSRDTDSPMRAGRHAFEDLFPTSDNSRNQGPFSTADNQAQVAAFSHGPTAQSNYQQSQASSDSASNQLPTAQQRMMVMPDRMRWVYLDPQGETQGPFSGLEMHDWYKASFFTADLSVKKVEDPEFEPLGQLIRRIGNSREPFLVPQIGIPHGPSTTQGGPPFTPAAAAPGSGAAQPGSVQPPFAGAFPSFGTTLTAEQQNNLERRKQEEQYLMARQREFLAQQQVNMKQMQMGGLPSALHHHSSAHSLQSQPSFGSITSPIGMPPQPPLPSVSGFFDQPRQTGNVAPSSAMPADFFREEELARLSLQDRQQLFTAVAPGSQPSTHAQQIAAIFGQHPDAQRESARIEQMRQNDPQGFKARLREFEQLREQHDLEEAAQTSAGITNESIGPPQLPAQQTFQEEPEVEEQAPEPKEPEVLSLTQQVQRAASAKQSPTSVTQPESPWAKVNTSLPMPFPPPPQSTTPLPAPTAQRSRSNLPEALNVEARSRSETPEIASATPSLAPWAKEPVEAPKGPSLKEIQEAEAKKAAKAEEAAAAVRRAHHEQEMKALSNQPATPAPGLPTTSTWGNTASPSITTAPSAWAKPSASKVQAASSASSSKKTLADIQREEEIRKQKLAAAAAASQPASVSGGKRYADLASKPTAIGPTMGSTWSTVGAGGKVKIPTGPSAAAPPAVRAVSSANMTTTSTTRATRPAPATRSVTMSGSAGVTSANEEFMKWAKGSLAKGLNSDINVDNFVLMLATFPAEAGIIADSVYANSQLMDGRRFAEEYLRRRKLAEKGVVELANTGSGTGFSTAGEKSGGGWSEVAKKGPPKEEPTAGFKVVPNKKKGKK</sequence>
<feature type="compositionally biased region" description="Low complexity" evidence="1">
    <location>
        <begin position="703"/>
        <end position="720"/>
    </location>
</feature>
<feature type="compositionally biased region" description="Polar residues" evidence="1">
    <location>
        <begin position="90"/>
        <end position="99"/>
    </location>
</feature>
<evidence type="ECO:0000313" key="4">
    <source>
        <dbReference type="Proteomes" id="UP000566819"/>
    </source>
</evidence>
<name>A0A8H4W1A3_9HELO</name>
<dbReference type="Pfam" id="PF02213">
    <property type="entry name" value="GYF"/>
    <property type="match status" value="1"/>
</dbReference>
<protein>
    <recommendedName>
        <fullName evidence="2">GYF domain-containing protein</fullName>
    </recommendedName>
</protein>
<feature type="compositionally biased region" description="Low complexity" evidence="1">
    <location>
        <begin position="1321"/>
        <end position="1354"/>
    </location>
</feature>
<dbReference type="PROSITE" id="PS50829">
    <property type="entry name" value="GYF"/>
    <property type="match status" value="1"/>
</dbReference>
<dbReference type="CDD" id="cd00072">
    <property type="entry name" value="GYF"/>
    <property type="match status" value="1"/>
</dbReference>
<proteinExistence type="predicted"/>
<feature type="region of interest" description="Disordered" evidence="1">
    <location>
        <begin position="699"/>
        <end position="721"/>
    </location>
</feature>
<feature type="region of interest" description="Disordered" evidence="1">
    <location>
        <begin position="1442"/>
        <end position="1487"/>
    </location>
</feature>
<dbReference type="PANTHER" id="PTHR14445">
    <property type="entry name" value="GRB10 INTERACTING GYF PROTEIN"/>
    <property type="match status" value="1"/>
</dbReference>
<feature type="compositionally biased region" description="Polar residues" evidence="1">
    <location>
        <begin position="1072"/>
        <end position="1094"/>
    </location>
</feature>
<reference evidence="3 4" key="1">
    <citation type="submission" date="2020-03" db="EMBL/GenBank/DDBJ databases">
        <title>Draft Genome Sequence of Cudoniella acicularis.</title>
        <authorList>
            <person name="Buettner E."/>
            <person name="Kellner H."/>
        </authorList>
    </citation>
    <scope>NUCLEOTIDE SEQUENCE [LARGE SCALE GENOMIC DNA]</scope>
    <source>
        <strain evidence="3 4">DSM 108380</strain>
    </source>
</reference>
<organism evidence="3 4">
    <name type="scientific">Cudoniella acicularis</name>
    <dbReference type="NCBI Taxonomy" id="354080"/>
    <lineage>
        <taxon>Eukaryota</taxon>
        <taxon>Fungi</taxon>
        <taxon>Dikarya</taxon>
        <taxon>Ascomycota</taxon>
        <taxon>Pezizomycotina</taxon>
        <taxon>Leotiomycetes</taxon>
        <taxon>Helotiales</taxon>
        <taxon>Tricladiaceae</taxon>
        <taxon>Cudoniella</taxon>
    </lineage>
</organism>
<dbReference type="Gene3D" id="3.30.1490.40">
    <property type="match status" value="1"/>
</dbReference>
<feature type="compositionally biased region" description="Polar residues" evidence="1">
    <location>
        <begin position="191"/>
        <end position="242"/>
    </location>
</feature>
<dbReference type="InterPro" id="IPR003169">
    <property type="entry name" value="GYF"/>
</dbReference>
<feature type="domain" description="GYF" evidence="2">
    <location>
        <begin position="734"/>
        <end position="782"/>
    </location>
</feature>
<feature type="region of interest" description="Disordered" evidence="1">
    <location>
        <begin position="1320"/>
        <end position="1360"/>
    </location>
</feature>
<keyword evidence="4" id="KW-1185">Reference proteome</keyword>
<feature type="compositionally biased region" description="Polar residues" evidence="1">
    <location>
        <begin position="121"/>
        <end position="134"/>
    </location>
</feature>
<dbReference type="GO" id="GO:0005829">
    <property type="term" value="C:cytosol"/>
    <property type="evidence" value="ECO:0007669"/>
    <property type="project" value="TreeGrafter"/>
</dbReference>
<evidence type="ECO:0000259" key="2">
    <source>
        <dbReference type="PROSITE" id="PS50829"/>
    </source>
</evidence>
<gene>
    <name evidence="3" type="ORF">G7Y89_g8221</name>
</gene>
<dbReference type="InterPro" id="IPR035445">
    <property type="entry name" value="GYF-like_dom_sf"/>
</dbReference>
<feature type="compositionally biased region" description="Basic and acidic residues" evidence="1">
    <location>
        <begin position="1462"/>
        <end position="1472"/>
    </location>
</feature>